<organism evidence="5 6">
    <name type="scientific">Phyllachora maydis</name>
    <dbReference type="NCBI Taxonomy" id="1825666"/>
    <lineage>
        <taxon>Eukaryota</taxon>
        <taxon>Fungi</taxon>
        <taxon>Dikarya</taxon>
        <taxon>Ascomycota</taxon>
        <taxon>Pezizomycotina</taxon>
        <taxon>Sordariomycetes</taxon>
        <taxon>Sordariomycetidae</taxon>
        <taxon>Phyllachorales</taxon>
        <taxon>Phyllachoraceae</taxon>
        <taxon>Phyllachora</taxon>
    </lineage>
</organism>
<name>A0AAD9MDE5_9PEZI</name>
<accession>A0AAD9MDE5</accession>
<feature type="domain" description="Yippee" evidence="4">
    <location>
        <begin position="132"/>
        <end position="227"/>
    </location>
</feature>
<evidence type="ECO:0000256" key="2">
    <source>
        <dbReference type="ARBA" id="ARBA00022723"/>
    </source>
</evidence>
<keyword evidence="3" id="KW-0862">Zinc</keyword>
<dbReference type="Pfam" id="PF03226">
    <property type="entry name" value="Yippee-Mis18"/>
    <property type="match status" value="1"/>
</dbReference>
<evidence type="ECO:0000256" key="3">
    <source>
        <dbReference type="ARBA" id="ARBA00022833"/>
    </source>
</evidence>
<dbReference type="InterPro" id="IPR034751">
    <property type="entry name" value="Yippee"/>
</dbReference>
<evidence type="ECO:0000313" key="5">
    <source>
        <dbReference type="EMBL" id="KAK2068881.1"/>
    </source>
</evidence>
<protein>
    <recommendedName>
        <fullName evidence="4">Yippee domain-containing protein</fullName>
    </recommendedName>
</protein>
<evidence type="ECO:0000259" key="4">
    <source>
        <dbReference type="PROSITE" id="PS51792"/>
    </source>
</evidence>
<proteinExistence type="inferred from homology"/>
<comment type="similarity">
    <text evidence="1">Belongs to the yippee family.</text>
</comment>
<dbReference type="InterPro" id="IPR039058">
    <property type="entry name" value="Yippee_fam"/>
</dbReference>
<sequence>MASDRPSSHHASYFPPPFPTYLIPTLYTAFSLSLRRTCSINRRDVGASVSTQRRSSASTGTFLVPSPSSSPVCSTSDNACKRVPHLARACPDLLRCSTCASDIAFRAQIVSKGFTGRHGRAILVGPPVIGAGTPSCPGTEYHYPGAAAVVTAALNEEADDRFGDLVNVRIGQPENRQLVTGAHVVADIACVVCGTKLGWKYVDAREPSQRYKVGKFILEMQRVVPYRSWEHVGGEADVEMEVEARCRSDSSDDGTLGVGRLEGQARTSVDEEHVVSFDSDDDDECDDLFAGTWDAGVVAERRRLKLINFARHPIAYGGL</sequence>
<dbReference type="PROSITE" id="PS51792">
    <property type="entry name" value="YIPPEE"/>
    <property type="match status" value="1"/>
</dbReference>
<comment type="caution">
    <text evidence="5">The sequence shown here is derived from an EMBL/GenBank/DDBJ whole genome shotgun (WGS) entry which is preliminary data.</text>
</comment>
<dbReference type="PANTHER" id="PTHR13848">
    <property type="entry name" value="PROTEIN YIPPEE-LIKE CG15309-RELATED"/>
    <property type="match status" value="1"/>
</dbReference>
<dbReference type="Proteomes" id="UP001217918">
    <property type="component" value="Unassembled WGS sequence"/>
</dbReference>
<evidence type="ECO:0000256" key="1">
    <source>
        <dbReference type="ARBA" id="ARBA00005613"/>
    </source>
</evidence>
<reference evidence="5" key="1">
    <citation type="journal article" date="2023" name="Mol. Plant Microbe Interact.">
        <title>Elucidating the Obligate Nature and Biological Capacity of an Invasive Fungal Corn Pathogen.</title>
        <authorList>
            <person name="MacCready J.S."/>
            <person name="Roggenkamp E.M."/>
            <person name="Gdanetz K."/>
            <person name="Chilvers M.I."/>
        </authorList>
    </citation>
    <scope>NUCLEOTIDE SEQUENCE</scope>
    <source>
        <strain evidence="5">PM02</strain>
    </source>
</reference>
<gene>
    <name evidence="5" type="ORF">P8C59_003497</name>
</gene>
<dbReference type="GO" id="GO:0046872">
    <property type="term" value="F:metal ion binding"/>
    <property type="evidence" value="ECO:0007669"/>
    <property type="project" value="UniProtKB-KW"/>
</dbReference>
<dbReference type="EMBL" id="JAQQPM010000002">
    <property type="protein sequence ID" value="KAK2068881.1"/>
    <property type="molecule type" value="Genomic_DNA"/>
</dbReference>
<dbReference type="AlphaFoldDB" id="A0AAD9MDE5"/>
<evidence type="ECO:0000313" key="6">
    <source>
        <dbReference type="Proteomes" id="UP001217918"/>
    </source>
</evidence>
<keyword evidence="2" id="KW-0479">Metal-binding</keyword>
<dbReference type="InterPro" id="IPR004910">
    <property type="entry name" value="Yippee/Mis18/Cereblon"/>
</dbReference>
<keyword evidence="6" id="KW-1185">Reference proteome</keyword>